<sequence>MKNFLLVTLKFLSWLWTLFMIFMIFFTIYMSLYLNPKEKISILVYFIFALSALPSIIFLFYRHKIEAAAKLEDPPLNIDKYLNNKNSNF</sequence>
<keyword evidence="1" id="KW-0472">Membrane</keyword>
<gene>
    <name evidence="2" type="ORF">ERS852470_03347</name>
</gene>
<protein>
    <submittedName>
        <fullName evidence="2">Uncharacterized protein</fullName>
    </submittedName>
</protein>
<feature type="transmembrane region" description="Helical" evidence="1">
    <location>
        <begin position="40"/>
        <end position="61"/>
    </location>
</feature>
<evidence type="ECO:0000313" key="2">
    <source>
        <dbReference type="EMBL" id="CUO77983.1"/>
    </source>
</evidence>
<dbReference type="RefSeq" id="WP_055277859.1">
    <property type="nucleotide sequence ID" value="NZ_CYZV01000051.1"/>
</dbReference>
<keyword evidence="1" id="KW-1133">Transmembrane helix</keyword>
<organism evidence="2 3">
    <name type="scientific">Clostridium disporicum</name>
    <dbReference type="NCBI Taxonomy" id="84024"/>
    <lineage>
        <taxon>Bacteria</taxon>
        <taxon>Bacillati</taxon>
        <taxon>Bacillota</taxon>
        <taxon>Clostridia</taxon>
        <taxon>Eubacteriales</taxon>
        <taxon>Clostridiaceae</taxon>
        <taxon>Clostridium</taxon>
    </lineage>
</organism>
<proteinExistence type="predicted"/>
<dbReference type="AlphaFoldDB" id="A0A174HSR6"/>
<dbReference type="EMBL" id="CYZV01000051">
    <property type="protein sequence ID" value="CUO77983.1"/>
    <property type="molecule type" value="Genomic_DNA"/>
</dbReference>
<name>A0A174HSR6_9CLOT</name>
<feature type="transmembrane region" description="Helical" evidence="1">
    <location>
        <begin position="12"/>
        <end position="34"/>
    </location>
</feature>
<accession>A0A174HSR6</accession>
<keyword evidence="1" id="KW-0812">Transmembrane</keyword>
<dbReference type="Proteomes" id="UP000095558">
    <property type="component" value="Unassembled WGS sequence"/>
</dbReference>
<evidence type="ECO:0000256" key="1">
    <source>
        <dbReference type="SAM" id="Phobius"/>
    </source>
</evidence>
<evidence type="ECO:0000313" key="3">
    <source>
        <dbReference type="Proteomes" id="UP000095558"/>
    </source>
</evidence>
<reference evidence="2 3" key="1">
    <citation type="submission" date="2015-09" db="EMBL/GenBank/DDBJ databases">
        <authorList>
            <consortium name="Pathogen Informatics"/>
        </authorList>
    </citation>
    <scope>NUCLEOTIDE SEQUENCE [LARGE SCALE GENOMIC DNA]</scope>
    <source>
        <strain evidence="2 3">2789STDY5834855</strain>
    </source>
</reference>